<dbReference type="SUPFAM" id="SSF54523">
    <property type="entry name" value="Pili subunits"/>
    <property type="match status" value="1"/>
</dbReference>
<keyword evidence="4" id="KW-0812">Transmembrane</keyword>
<sequence length="145" mass="14747">MKNVQKGFTLIELMIVVAIIGILAAVAIPAYQDYTIKAKISEATSLTSQPRLDLGVFCSDNGGFTALTGATTTNLTPAVPAGAKVVNTIAVANTTGAITVTFKSAANGAPAAIAGLNVVWTPTCTTAGTTWGVTGSIPSKYYPKP</sequence>
<dbReference type="EMBL" id="AP019536">
    <property type="protein sequence ID" value="BBJ00038.1"/>
    <property type="molecule type" value="Genomic_DNA"/>
</dbReference>
<evidence type="ECO:0000256" key="4">
    <source>
        <dbReference type="SAM" id="Phobius"/>
    </source>
</evidence>
<keyword evidence="2" id="KW-0488">Methylation</keyword>
<dbReference type="Gene3D" id="3.30.700.10">
    <property type="entry name" value="Glycoprotein, Type 4 Pilin"/>
    <property type="match status" value="1"/>
</dbReference>
<evidence type="ECO:0000256" key="3">
    <source>
        <dbReference type="RuleBase" id="RU000389"/>
    </source>
</evidence>
<reference evidence="5 6" key="1">
    <citation type="submission" date="2019-03" db="EMBL/GenBank/DDBJ databases">
        <title>Complete genome sequence of Ferrigenium kumadai strain An22, a microaerophilic iron-oxidizing bacterium isolated from a paddy field soil.</title>
        <authorList>
            <person name="Watanabe T."/>
            <person name="Asakawa S."/>
        </authorList>
    </citation>
    <scope>NUCLEOTIDE SEQUENCE [LARGE SCALE GENOMIC DNA]</scope>
    <source>
        <strain evidence="5 6">An22</strain>
    </source>
</reference>
<comment type="similarity">
    <text evidence="1 3">Belongs to the N-Me-Phe pilin family.</text>
</comment>
<dbReference type="RefSeq" id="WP_212785292.1">
    <property type="nucleotide sequence ID" value="NZ_AP019536.1"/>
</dbReference>
<gene>
    <name evidence="5" type="primary">pilE_2</name>
    <name evidence="5" type="ORF">FGKAn22_17300</name>
</gene>
<dbReference type="Proteomes" id="UP001319121">
    <property type="component" value="Chromosome"/>
</dbReference>
<dbReference type="NCBIfam" id="TIGR02532">
    <property type="entry name" value="IV_pilin_GFxxxE"/>
    <property type="match status" value="1"/>
</dbReference>
<name>A0AAN1W0Z8_9PROT</name>
<dbReference type="KEGG" id="fku:FGKAn22_17300"/>
<proteinExistence type="inferred from homology"/>
<evidence type="ECO:0000313" key="6">
    <source>
        <dbReference type="Proteomes" id="UP001319121"/>
    </source>
</evidence>
<keyword evidence="6" id="KW-1185">Reference proteome</keyword>
<evidence type="ECO:0000313" key="5">
    <source>
        <dbReference type="EMBL" id="BBJ00038.1"/>
    </source>
</evidence>
<dbReference type="GO" id="GO:0044096">
    <property type="term" value="C:type IV pilus"/>
    <property type="evidence" value="ECO:0007669"/>
    <property type="project" value="TreeGrafter"/>
</dbReference>
<dbReference type="GO" id="GO:0007155">
    <property type="term" value="P:cell adhesion"/>
    <property type="evidence" value="ECO:0007669"/>
    <property type="project" value="InterPro"/>
</dbReference>
<accession>A0AAN1W0Z8</accession>
<dbReference type="InterPro" id="IPR045584">
    <property type="entry name" value="Pilin-like"/>
</dbReference>
<dbReference type="Pfam" id="PF00114">
    <property type="entry name" value="Pilin"/>
    <property type="match status" value="1"/>
</dbReference>
<dbReference type="InterPro" id="IPR012902">
    <property type="entry name" value="N_methyl_site"/>
</dbReference>
<evidence type="ECO:0000256" key="2">
    <source>
        <dbReference type="ARBA" id="ARBA00022481"/>
    </source>
</evidence>
<keyword evidence="4" id="KW-1133">Transmembrane helix</keyword>
<dbReference type="PANTHER" id="PTHR30093:SF34">
    <property type="entry name" value="PREPILIN PEPTIDASE-DEPENDENT PROTEIN D"/>
    <property type="match status" value="1"/>
</dbReference>
<dbReference type="Pfam" id="PF07963">
    <property type="entry name" value="N_methyl"/>
    <property type="match status" value="1"/>
</dbReference>
<feature type="transmembrane region" description="Helical" evidence="4">
    <location>
        <begin position="7"/>
        <end position="31"/>
    </location>
</feature>
<evidence type="ECO:0000256" key="1">
    <source>
        <dbReference type="ARBA" id="ARBA00005233"/>
    </source>
</evidence>
<dbReference type="GO" id="GO:0043107">
    <property type="term" value="P:type IV pilus-dependent motility"/>
    <property type="evidence" value="ECO:0007669"/>
    <property type="project" value="TreeGrafter"/>
</dbReference>
<dbReference type="AlphaFoldDB" id="A0AAN1W0Z8"/>
<keyword evidence="4" id="KW-0472">Membrane</keyword>
<protein>
    <submittedName>
        <fullName evidence="5">Prepilin-type N-terminal cleavage/methylation domain-containing protein</fullName>
    </submittedName>
</protein>
<dbReference type="PROSITE" id="PS00409">
    <property type="entry name" value="PROKAR_NTER_METHYL"/>
    <property type="match status" value="1"/>
</dbReference>
<organism evidence="5 6">
    <name type="scientific">Ferrigenium kumadai</name>
    <dbReference type="NCBI Taxonomy" id="1682490"/>
    <lineage>
        <taxon>Bacteria</taxon>
        <taxon>Pseudomonadati</taxon>
        <taxon>Pseudomonadota</taxon>
        <taxon>Betaproteobacteria</taxon>
        <taxon>Nitrosomonadales</taxon>
        <taxon>Gallionellaceae</taxon>
        <taxon>Ferrigenium</taxon>
    </lineage>
</organism>
<dbReference type="PANTHER" id="PTHR30093">
    <property type="entry name" value="GENERAL SECRETION PATHWAY PROTEIN G"/>
    <property type="match status" value="1"/>
</dbReference>
<dbReference type="InterPro" id="IPR001082">
    <property type="entry name" value="Pilin"/>
</dbReference>
<keyword evidence="3" id="KW-0281">Fimbrium</keyword>